<dbReference type="HOGENOM" id="CLU_028163_0_1_5"/>
<accession>S3I2F4</accession>
<geneLocation type="plasmid" evidence="3">
    <name>pRg502a</name>
</geneLocation>
<dbReference type="InterPro" id="IPR006261">
    <property type="entry name" value="dGTPase"/>
</dbReference>
<dbReference type="GO" id="GO:0008832">
    <property type="term" value="F:dGTPase activity"/>
    <property type="evidence" value="ECO:0007669"/>
    <property type="project" value="TreeGrafter"/>
</dbReference>
<evidence type="ECO:0000313" key="4">
    <source>
        <dbReference type="Proteomes" id="UP000014411"/>
    </source>
</evidence>
<gene>
    <name evidence="3" type="ORF">RGCCGE502_34271</name>
</gene>
<proteinExistence type="predicted"/>
<dbReference type="AlphaFoldDB" id="S3I2F4"/>
<keyword evidence="3" id="KW-0614">Plasmid</keyword>
<evidence type="ECO:0000256" key="1">
    <source>
        <dbReference type="ARBA" id="ARBA00022801"/>
    </source>
</evidence>
<dbReference type="SMART" id="SM00471">
    <property type="entry name" value="HDc"/>
    <property type="match status" value="1"/>
</dbReference>
<keyword evidence="1 3" id="KW-0378">Hydrolase</keyword>
<dbReference type="PANTHER" id="PTHR11373:SF32">
    <property type="entry name" value="DEOXYGUANOSINETRIPHOSPHATE TRIPHOSPHOHYDROLASE"/>
    <property type="match status" value="1"/>
</dbReference>
<protein>
    <submittedName>
        <fullName evidence="3">Deoxyguanosinetriphosphate triphosphohydrolase</fullName>
    </submittedName>
</protein>
<organism evidence="3 4">
    <name type="scientific">Rhizobium grahamii CCGE 502</name>
    <dbReference type="NCBI Taxonomy" id="990285"/>
    <lineage>
        <taxon>Bacteria</taxon>
        <taxon>Pseudomonadati</taxon>
        <taxon>Pseudomonadota</taxon>
        <taxon>Alphaproteobacteria</taxon>
        <taxon>Hyphomicrobiales</taxon>
        <taxon>Rhizobiaceae</taxon>
        <taxon>Rhizobium/Agrobacterium group</taxon>
        <taxon>Rhizobium</taxon>
    </lineage>
</organism>
<sequence>MWTANDRSKRFYEATKTDQRNDFERDRDRILYSTAFHRLAGITQVVRAGEQEVFHNRQQHTLKVAQVGRRLAQRCIDEYPKFASVIDAEVVEAACLAHDLGHPPFGHVGESLLDQLVSGDDQDGFEGNAQTFRILTTLALRFPEHNGLNLTRATLAATLKYPWLRDRKDKNKTFKWSAYKVDAEAFVFASKCHGGDKRTVEAALMDWADDIAYSVHDLEDFHRCGAIPWIEVFGAHDQIVDAAAEKWHNAPPNAEQLLSDSLHRLFEFFNQFYDSLLYERYVGSKDQRLQLRNLTSTLIGRFIKAAEVVSPEEVRIGEDEQTTVILLKQIFREFIIKSPPLIAQQHGQKNILRSLYEAIYSESKGTYPTFLPVKLRYLWEIAEENVARFTADCVASLTEKEVVGMYGRLYGTSDSSVLDPIVR</sequence>
<comment type="caution">
    <text evidence="3">The sequence shown here is derived from an EMBL/GenBank/DDBJ whole genome shotgun (WGS) entry which is preliminary data.</text>
</comment>
<dbReference type="GO" id="GO:0006203">
    <property type="term" value="P:dGTP catabolic process"/>
    <property type="evidence" value="ECO:0007669"/>
    <property type="project" value="TreeGrafter"/>
</dbReference>
<dbReference type="InterPro" id="IPR026875">
    <property type="entry name" value="PHydrolase_assoc_dom"/>
</dbReference>
<evidence type="ECO:0000259" key="2">
    <source>
        <dbReference type="PROSITE" id="PS51831"/>
    </source>
</evidence>
<dbReference type="InterPro" id="IPR050135">
    <property type="entry name" value="dGTPase-like"/>
</dbReference>
<dbReference type="PANTHER" id="PTHR11373">
    <property type="entry name" value="DEOXYNUCLEOSIDE TRIPHOSPHATE TRIPHOSPHOHYDROLASE"/>
    <property type="match status" value="1"/>
</dbReference>
<dbReference type="SUPFAM" id="SSF109604">
    <property type="entry name" value="HD-domain/PDEase-like"/>
    <property type="match status" value="1"/>
</dbReference>
<dbReference type="RefSeq" id="WP_016558728.1">
    <property type="nucleotide sequence ID" value="NZ_AEYE02000038.1"/>
</dbReference>
<name>S3I2F4_9HYPH</name>
<dbReference type="Pfam" id="PF01966">
    <property type="entry name" value="HD"/>
    <property type="match status" value="1"/>
</dbReference>
<dbReference type="Pfam" id="PF13286">
    <property type="entry name" value="HD_assoc"/>
    <property type="match status" value="1"/>
</dbReference>
<evidence type="ECO:0000313" key="3">
    <source>
        <dbReference type="EMBL" id="EPE93958.1"/>
    </source>
</evidence>
<keyword evidence="4" id="KW-1185">Reference proteome</keyword>
<reference evidence="3 4" key="1">
    <citation type="journal article" date="2012" name="J. Bacteriol.">
        <title>Genome sequence of Rhizobium grahamii CCGE502, a broad-host-range symbiont with low nodulation competitiveness in Phaseolus vulgaris.</title>
        <authorList>
            <person name="Althabegoiti M.J."/>
            <person name="Lozano L."/>
            <person name="Torres-Tejerizo G."/>
            <person name="Ormeno-Orrillo E."/>
            <person name="Rogel M.A."/>
            <person name="Gonzalez V."/>
            <person name="Martinez-Romero E."/>
        </authorList>
    </citation>
    <scope>NUCLEOTIDE SEQUENCE [LARGE SCALE GENOMIC DNA]</scope>
    <source>
        <strain evidence="3 4">CCGE 502</strain>
        <plasmid evidence="3">pRg502a</plasmid>
    </source>
</reference>
<dbReference type="InterPro" id="IPR003607">
    <property type="entry name" value="HD/PDEase_dom"/>
</dbReference>
<feature type="domain" description="HD" evidence="2">
    <location>
        <begin position="57"/>
        <end position="214"/>
    </location>
</feature>
<dbReference type="EMBL" id="AEYE02000038">
    <property type="protein sequence ID" value="EPE93958.1"/>
    <property type="molecule type" value="Genomic_DNA"/>
</dbReference>
<dbReference type="InterPro" id="IPR006674">
    <property type="entry name" value="HD_domain"/>
</dbReference>
<dbReference type="Gene3D" id="1.10.3210.10">
    <property type="entry name" value="Hypothetical protein af1432"/>
    <property type="match status" value="1"/>
</dbReference>
<dbReference type="PROSITE" id="PS51831">
    <property type="entry name" value="HD"/>
    <property type="match status" value="1"/>
</dbReference>
<dbReference type="Proteomes" id="UP000014411">
    <property type="component" value="Unassembled WGS sequence"/>
</dbReference>
<dbReference type="CDD" id="cd00077">
    <property type="entry name" value="HDc"/>
    <property type="match status" value="1"/>
</dbReference>
<dbReference type="NCBIfam" id="TIGR01353">
    <property type="entry name" value="dGTP_triPase"/>
    <property type="match status" value="1"/>
</dbReference>